<reference evidence="1" key="2">
    <citation type="journal article" date="2022" name="Hortic Res">
        <title>The genome of Dioscorea zingiberensis sheds light on the biosynthesis, origin and evolution of the medicinally important diosgenin saponins.</title>
        <authorList>
            <person name="Li Y."/>
            <person name="Tan C."/>
            <person name="Li Z."/>
            <person name="Guo J."/>
            <person name="Li S."/>
            <person name="Chen X."/>
            <person name="Wang C."/>
            <person name="Dai X."/>
            <person name="Yang H."/>
            <person name="Song W."/>
            <person name="Hou L."/>
            <person name="Xu J."/>
            <person name="Tong Z."/>
            <person name="Xu A."/>
            <person name="Yuan X."/>
            <person name="Wang W."/>
            <person name="Yang Q."/>
            <person name="Chen L."/>
            <person name="Sun Z."/>
            <person name="Wang K."/>
            <person name="Pan B."/>
            <person name="Chen J."/>
            <person name="Bao Y."/>
            <person name="Liu F."/>
            <person name="Qi X."/>
            <person name="Gang D.R."/>
            <person name="Wen J."/>
            <person name="Li J."/>
        </authorList>
    </citation>
    <scope>NUCLEOTIDE SEQUENCE</scope>
    <source>
        <strain evidence="1">Dzin_1.0</strain>
    </source>
</reference>
<reference evidence="1" key="1">
    <citation type="submission" date="2021-03" db="EMBL/GenBank/DDBJ databases">
        <authorList>
            <person name="Li Z."/>
            <person name="Yang C."/>
        </authorList>
    </citation>
    <scope>NUCLEOTIDE SEQUENCE</scope>
    <source>
        <strain evidence="1">Dzin_1.0</strain>
        <tissue evidence="1">Leaf</tissue>
    </source>
</reference>
<dbReference type="EMBL" id="JAGGNH010000010">
    <property type="protein sequence ID" value="KAJ0962201.1"/>
    <property type="molecule type" value="Genomic_DNA"/>
</dbReference>
<dbReference type="PANTHER" id="PTHR33067:SF35">
    <property type="entry name" value="ASPARTIC PEPTIDASE DDI1-TYPE DOMAIN-CONTAINING PROTEIN"/>
    <property type="match status" value="1"/>
</dbReference>
<keyword evidence="2" id="KW-1185">Reference proteome</keyword>
<dbReference type="SUPFAM" id="SSF50630">
    <property type="entry name" value="Acid proteases"/>
    <property type="match status" value="1"/>
</dbReference>
<dbReference type="Gene3D" id="2.40.70.10">
    <property type="entry name" value="Acid Proteases"/>
    <property type="match status" value="1"/>
</dbReference>
<name>A0A9D5BX76_9LILI</name>
<organism evidence="1 2">
    <name type="scientific">Dioscorea zingiberensis</name>
    <dbReference type="NCBI Taxonomy" id="325984"/>
    <lineage>
        <taxon>Eukaryota</taxon>
        <taxon>Viridiplantae</taxon>
        <taxon>Streptophyta</taxon>
        <taxon>Embryophyta</taxon>
        <taxon>Tracheophyta</taxon>
        <taxon>Spermatophyta</taxon>
        <taxon>Magnoliopsida</taxon>
        <taxon>Liliopsida</taxon>
        <taxon>Dioscoreales</taxon>
        <taxon>Dioscoreaceae</taxon>
        <taxon>Dioscorea</taxon>
    </lineage>
</organism>
<dbReference type="CDD" id="cd00303">
    <property type="entry name" value="retropepsin_like"/>
    <property type="match status" value="1"/>
</dbReference>
<dbReference type="OrthoDB" id="784669at2759"/>
<dbReference type="AlphaFoldDB" id="A0A9D5BX76"/>
<comment type="caution">
    <text evidence="1">The sequence shown here is derived from an EMBL/GenBank/DDBJ whole genome shotgun (WGS) entry which is preliminary data.</text>
</comment>
<protein>
    <recommendedName>
        <fullName evidence="3">Aspartic peptidase DDI1-type domain-containing protein</fullName>
    </recommendedName>
</protein>
<proteinExistence type="predicted"/>
<sequence length="270" mass="30169">MDKVQYMGNAPKLTYPALSYGNSQAGQYPLGFQYPPKPQEKKFNLEKMIMKYMQNNDTTTRNLQATVHNLENQIGQMAKYLAERPQEVQAQMPKYAKFMKDLSNKKKMEDVGAVTLNAKCSAVIQQAIPNKLKDLGSFVVPCILGEGVTKKALADSGASINVMPYKLYMKLSLEKPKPTGMTLEFAHQSMRRHKGIAEDVLVQINQLVFPIDFILLDIDDEVDVPIILGLPFLATAKYGRSCTRQACFEGGRSRGRITIARCNAALNGQR</sequence>
<evidence type="ECO:0008006" key="3">
    <source>
        <dbReference type="Google" id="ProtNLM"/>
    </source>
</evidence>
<dbReference type="PANTHER" id="PTHR33067">
    <property type="entry name" value="RNA-DIRECTED DNA POLYMERASE-RELATED"/>
    <property type="match status" value="1"/>
</dbReference>
<dbReference type="Proteomes" id="UP001085076">
    <property type="component" value="Miscellaneous, Linkage group lg10"/>
</dbReference>
<evidence type="ECO:0000313" key="2">
    <source>
        <dbReference type="Proteomes" id="UP001085076"/>
    </source>
</evidence>
<gene>
    <name evidence="1" type="ORF">J5N97_030029</name>
</gene>
<accession>A0A9D5BX76</accession>
<evidence type="ECO:0000313" key="1">
    <source>
        <dbReference type="EMBL" id="KAJ0962201.1"/>
    </source>
</evidence>
<dbReference type="InterPro" id="IPR021109">
    <property type="entry name" value="Peptidase_aspartic_dom_sf"/>
</dbReference>